<name>A0A645DLH0_9ZZZZ</name>
<evidence type="ECO:0000256" key="4">
    <source>
        <dbReference type="ARBA" id="ARBA00023065"/>
    </source>
</evidence>
<dbReference type="Pfam" id="PF00213">
    <property type="entry name" value="OSCP"/>
    <property type="match status" value="1"/>
</dbReference>
<dbReference type="GO" id="GO:0046933">
    <property type="term" value="F:proton-transporting ATP synthase activity, rotational mechanism"/>
    <property type="evidence" value="ECO:0007669"/>
    <property type="project" value="InterPro"/>
</dbReference>
<dbReference type="InterPro" id="IPR000711">
    <property type="entry name" value="ATPase_OSCP/dsu"/>
</dbReference>
<reference evidence="7" key="1">
    <citation type="submission" date="2019-08" db="EMBL/GenBank/DDBJ databases">
        <authorList>
            <person name="Kucharzyk K."/>
            <person name="Murdoch R.W."/>
            <person name="Higgins S."/>
            <person name="Loffler F."/>
        </authorList>
    </citation>
    <scope>NUCLEOTIDE SEQUENCE</scope>
</reference>
<evidence type="ECO:0000256" key="3">
    <source>
        <dbReference type="ARBA" id="ARBA00022781"/>
    </source>
</evidence>
<keyword evidence="2" id="KW-0813">Transport</keyword>
<dbReference type="AlphaFoldDB" id="A0A645DLH0"/>
<sequence length="73" mass="8218">MLHVYVTTAVALSTAEQEKIEKKLLHKLAKKDPQFHFQVDPRLLGGLQLSVDSVLYDASLRAKLDQLTSELVK</sequence>
<evidence type="ECO:0000256" key="5">
    <source>
        <dbReference type="ARBA" id="ARBA00023136"/>
    </source>
</evidence>
<dbReference type="EMBL" id="VSSQ01037475">
    <property type="protein sequence ID" value="MPM90176.1"/>
    <property type="molecule type" value="Genomic_DNA"/>
</dbReference>
<evidence type="ECO:0000256" key="6">
    <source>
        <dbReference type="ARBA" id="ARBA00023310"/>
    </source>
</evidence>
<keyword evidence="6" id="KW-0066">ATP synthesis</keyword>
<protein>
    <submittedName>
        <fullName evidence="7">ATP synthase subunit delta</fullName>
    </submittedName>
</protein>
<keyword evidence="4" id="KW-0406">Ion transport</keyword>
<evidence type="ECO:0000313" key="7">
    <source>
        <dbReference type="EMBL" id="MPM90176.1"/>
    </source>
</evidence>
<accession>A0A645DLH0</accession>
<proteinExistence type="predicted"/>
<keyword evidence="3" id="KW-0375">Hydrogen ion transport</keyword>
<dbReference type="GO" id="GO:0016020">
    <property type="term" value="C:membrane"/>
    <property type="evidence" value="ECO:0007669"/>
    <property type="project" value="UniProtKB-SubCell"/>
</dbReference>
<organism evidence="7">
    <name type="scientific">bioreactor metagenome</name>
    <dbReference type="NCBI Taxonomy" id="1076179"/>
    <lineage>
        <taxon>unclassified sequences</taxon>
        <taxon>metagenomes</taxon>
        <taxon>ecological metagenomes</taxon>
    </lineage>
</organism>
<keyword evidence="5" id="KW-0472">Membrane</keyword>
<comment type="subcellular location">
    <subcellularLocation>
        <location evidence="1">Membrane</location>
    </subcellularLocation>
</comment>
<comment type="caution">
    <text evidence="7">The sequence shown here is derived from an EMBL/GenBank/DDBJ whole genome shotgun (WGS) entry which is preliminary data.</text>
</comment>
<evidence type="ECO:0000256" key="1">
    <source>
        <dbReference type="ARBA" id="ARBA00004370"/>
    </source>
</evidence>
<gene>
    <name evidence="7" type="primary">atpD_49</name>
    <name evidence="7" type="ORF">SDC9_137293</name>
</gene>
<evidence type="ECO:0000256" key="2">
    <source>
        <dbReference type="ARBA" id="ARBA00022448"/>
    </source>
</evidence>